<protein>
    <submittedName>
        <fullName evidence="1">Uncharacterized protein</fullName>
    </submittedName>
</protein>
<dbReference type="EMBL" id="NOXU01000014">
    <property type="protein sequence ID" value="OYQ37515.1"/>
    <property type="molecule type" value="Genomic_DNA"/>
</dbReference>
<comment type="caution">
    <text evidence="1">The sequence shown here is derived from an EMBL/GenBank/DDBJ whole genome shotgun (WGS) entry which is preliminary data.</text>
</comment>
<accession>A0A255Z9F3</accession>
<evidence type="ECO:0000313" key="1">
    <source>
        <dbReference type="EMBL" id="OYQ37515.1"/>
    </source>
</evidence>
<name>A0A255Z9F3_9PROT</name>
<gene>
    <name evidence="1" type="ORF">CHU95_01250</name>
</gene>
<proteinExistence type="predicted"/>
<organism evidence="1 2">
    <name type="scientific">Niveispirillum lacus</name>
    <dbReference type="NCBI Taxonomy" id="1981099"/>
    <lineage>
        <taxon>Bacteria</taxon>
        <taxon>Pseudomonadati</taxon>
        <taxon>Pseudomonadota</taxon>
        <taxon>Alphaproteobacteria</taxon>
        <taxon>Rhodospirillales</taxon>
        <taxon>Azospirillaceae</taxon>
        <taxon>Niveispirillum</taxon>
    </lineage>
</organism>
<dbReference type="Proteomes" id="UP000216998">
    <property type="component" value="Unassembled WGS sequence"/>
</dbReference>
<dbReference type="RefSeq" id="WP_094452920.1">
    <property type="nucleotide sequence ID" value="NZ_NOXU01000014.1"/>
</dbReference>
<evidence type="ECO:0000313" key="2">
    <source>
        <dbReference type="Proteomes" id="UP000216998"/>
    </source>
</evidence>
<dbReference type="AlphaFoldDB" id="A0A255Z9F3"/>
<sequence>MNATLNGAKTLEHITITTGNSRTSSRDEVDADAFPILSKLIRDAASGKMPKIPGNVGKYHLSATVEGNAVIATVWSLNRGRRVPVVTFGVATDAESGAPLWRILHNNPHFPIPSVTDPNVIPKAPWCAVRLEIGLMDCFDATLWLGDFERCVAWTWVRLKGLS</sequence>
<dbReference type="OrthoDB" id="8445121at2"/>
<reference evidence="1 2" key="1">
    <citation type="submission" date="2017-07" db="EMBL/GenBank/DDBJ databases">
        <title>Niveispirillum cyanobacteriorum sp. nov., isolated from cyanobacterial aggregates in a eutrophic lake.</title>
        <authorList>
            <person name="Cai H."/>
        </authorList>
    </citation>
    <scope>NUCLEOTIDE SEQUENCE [LARGE SCALE GENOMIC DNA]</scope>
    <source>
        <strain evidence="2">TH1-14</strain>
    </source>
</reference>
<keyword evidence="2" id="KW-1185">Reference proteome</keyword>